<evidence type="ECO:0000313" key="3">
    <source>
        <dbReference type="Proteomes" id="UP001318860"/>
    </source>
</evidence>
<organism evidence="2 3">
    <name type="scientific">Rehmannia glutinosa</name>
    <name type="common">Chinese foxglove</name>
    <dbReference type="NCBI Taxonomy" id="99300"/>
    <lineage>
        <taxon>Eukaryota</taxon>
        <taxon>Viridiplantae</taxon>
        <taxon>Streptophyta</taxon>
        <taxon>Embryophyta</taxon>
        <taxon>Tracheophyta</taxon>
        <taxon>Spermatophyta</taxon>
        <taxon>Magnoliopsida</taxon>
        <taxon>eudicotyledons</taxon>
        <taxon>Gunneridae</taxon>
        <taxon>Pentapetalae</taxon>
        <taxon>asterids</taxon>
        <taxon>lamiids</taxon>
        <taxon>Lamiales</taxon>
        <taxon>Orobanchaceae</taxon>
        <taxon>Rehmannieae</taxon>
        <taxon>Rehmannia</taxon>
    </lineage>
</organism>
<evidence type="ECO:0000256" key="1">
    <source>
        <dbReference type="SAM" id="MobiDB-lite"/>
    </source>
</evidence>
<reference evidence="2 3" key="1">
    <citation type="journal article" date="2021" name="Comput. Struct. Biotechnol. J.">
        <title>De novo genome assembly of the potent medicinal plant Rehmannia glutinosa using nanopore technology.</title>
        <authorList>
            <person name="Ma L."/>
            <person name="Dong C."/>
            <person name="Song C."/>
            <person name="Wang X."/>
            <person name="Zheng X."/>
            <person name="Niu Y."/>
            <person name="Chen S."/>
            <person name="Feng W."/>
        </authorList>
    </citation>
    <scope>NUCLEOTIDE SEQUENCE [LARGE SCALE GENOMIC DNA]</scope>
    <source>
        <strain evidence="2">DH-2019</strain>
    </source>
</reference>
<feature type="compositionally biased region" description="Basic and acidic residues" evidence="1">
    <location>
        <begin position="93"/>
        <end position="102"/>
    </location>
</feature>
<dbReference type="PANTHER" id="PTHR37728:SF1">
    <property type="entry name" value="OS06G0132300 PROTEIN"/>
    <property type="match status" value="1"/>
</dbReference>
<sequence length="141" mass="15654">MWAVLPQKPWGPPNPNTISTTKPPPRRHSMAVNSIKNRQEMGGLGFAQAAKSKTKTIIIPAEKTPKLEELSGADVLKALQRATTHKAKKKKEKREAAVDSRKTQNQGASSYSGNVTPFCIKQEWSDRLEELEGRLQQLAHT</sequence>
<evidence type="ECO:0000313" key="2">
    <source>
        <dbReference type="EMBL" id="KAK6158946.1"/>
    </source>
</evidence>
<dbReference type="EMBL" id="JABTTQ020000004">
    <property type="protein sequence ID" value="KAK6158946.1"/>
    <property type="molecule type" value="Genomic_DNA"/>
</dbReference>
<protein>
    <submittedName>
        <fullName evidence="2">Uncharacterized protein</fullName>
    </submittedName>
</protein>
<feature type="compositionally biased region" description="Polar residues" evidence="1">
    <location>
        <begin position="103"/>
        <end position="114"/>
    </location>
</feature>
<keyword evidence="3" id="KW-1185">Reference proteome</keyword>
<comment type="caution">
    <text evidence="2">The sequence shown here is derived from an EMBL/GenBank/DDBJ whole genome shotgun (WGS) entry which is preliminary data.</text>
</comment>
<proteinExistence type="predicted"/>
<dbReference type="Proteomes" id="UP001318860">
    <property type="component" value="Unassembled WGS sequence"/>
</dbReference>
<name>A0ABR0XIH6_REHGL</name>
<gene>
    <name evidence="2" type="ORF">DH2020_006260</name>
</gene>
<feature type="region of interest" description="Disordered" evidence="1">
    <location>
        <begin position="84"/>
        <end position="114"/>
    </location>
</feature>
<accession>A0ABR0XIH6</accession>
<feature type="region of interest" description="Disordered" evidence="1">
    <location>
        <begin position="1"/>
        <end position="29"/>
    </location>
</feature>
<dbReference type="PANTHER" id="PTHR37728">
    <property type="entry name" value="BNAA04G26730D PROTEIN"/>
    <property type="match status" value="1"/>
</dbReference>